<evidence type="ECO:0000256" key="1">
    <source>
        <dbReference type="SAM" id="MobiDB-lite"/>
    </source>
</evidence>
<reference evidence="2" key="2">
    <citation type="submission" date="2022-01" db="EMBL/GenBank/DDBJ databases">
        <authorList>
            <person name="Yamashiro T."/>
            <person name="Shiraishi A."/>
            <person name="Satake H."/>
            <person name="Nakayama K."/>
        </authorList>
    </citation>
    <scope>NUCLEOTIDE SEQUENCE</scope>
</reference>
<reference evidence="2" key="1">
    <citation type="journal article" date="2022" name="Int. J. Mol. Sci.">
        <title>Draft Genome of Tanacetum Coccineum: Genomic Comparison of Closely Related Tanacetum-Family Plants.</title>
        <authorList>
            <person name="Yamashiro T."/>
            <person name="Shiraishi A."/>
            <person name="Nakayama K."/>
            <person name="Satake H."/>
        </authorList>
    </citation>
    <scope>NUCLEOTIDE SEQUENCE</scope>
</reference>
<sequence length="839" mass="95257">MTARKRVRPLPDRRLAWRRVSPRSSDHRPSSSSSSLDSSAVHSSGLDAPDQAHSGSSTRDVSPRLCYPLRRAPRHSEAFHRWCAAPLSTLYPLTTSESSSGDSSKRPLHSSSHSAGPSRKKYSYSSEASIEEDTEVDPIETEVDMELGIGDGDDVRDYVEIDPRDVRDDTEEYEADTSAGDTVEVGINPMSAPIVKEEIVEPPGDDSSDSSGTRDDIVRLFEDMPIDLDDAVRDFYHHMFERRLEADQLIARGERAGMIERVESLRLENLKVRAMLDIERDRVNSLRLHMSLSQEEFRQVRRDRDDTQGRLRRLESTMTNTCSEMTPAAIKEMINQRVDEALEARRVNRDLGLGNGNDNGGGDGNENDTGNGNNGGDNGDGNENPNMNRRGDRPGARELINWWNSHKRTFGTDAATLFSWRELLKAVTEVVLAEENEIKNVETVVVEFVLVKNQLTWLLHKEMGLLYERHRLQDVVQIANHLMDKKLKGYAVRNAENRRRLDNNYRDNYGQQPPHKRHNTRVGHMTRDCRAVIATTTQGTSGPNQRVITCFECGAQGHYRKGYPKVKNQNRRNKARVPDARGKAYILGGGDANPGSNIVTDVSYVVELADERTLEKPFPSYLALDLVSKEFMTVIVCDEKIVRIPYEKCKSLSQETKVIRRDINDGIISCVKASEVKRLSMILAKIESSRIGNHQDLNWKLPSSSLAVTTDDISKVFSKIAQAYNEADSEKLKVQLGVLAQFVDAEGRQVIDYASRQLKIHEKKTTRHIFGIGSCGIRVEHEKRRWLELVKLYDCEFLVITGERRMWWLMRLSQKSRPKALRVRAWLWTIWFKSCADLE</sequence>
<protein>
    <recommendedName>
        <fullName evidence="4">CCHC-type domain-containing protein</fullName>
    </recommendedName>
</protein>
<evidence type="ECO:0000313" key="3">
    <source>
        <dbReference type="Proteomes" id="UP001151760"/>
    </source>
</evidence>
<dbReference type="Gene3D" id="4.10.60.10">
    <property type="entry name" value="Zinc finger, CCHC-type"/>
    <property type="match status" value="1"/>
</dbReference>
<feature type="compositionally biased region" description="Acidic residues" evidence="1">
    <location>
        <begin position="129"/>
        <end position="143"/>
    </location>
</feature>
<gene>
    <name evidence="2" type="ORF">Tco_0703981</name>
</gene>
<organism evidence="2 3">
    <name type="scientific">Tanacetum coccineum</name>
    <dbReference type="NCBI Taxonomy" id="301880"/>
    <lineage>
        <taxon>Eukaryota</taxon>
        <taxon>Viridiplantae</taxon>
        <taxon>Streptophyta</taxon>
        <taxon>Embryophyta</taxon>
        <taxon>Tracheophyta</taxon>
        <taxon>Spermatophyta</taxon>
        <taxon>Magnoliopsida</taxon>
        <taxon>eudicotyledons</taxon>
        <taxon>Gunneridae</taxon>
        <taxon>Pentapetalae</taxon>
        <taxon>asterids</taxon>
        <taxon>campanulids</taxon>
        <taxon>Asterales</taxon>
        <taxon>Asteraceae</taxon>
        <taxon>Asteroideae</taxon>
        <taxon>Anthemideae</taxon>
        <taxon>Anthemidinae</taxon>
        <taxon>Tanacetum</taxon>
    </lineage>
</organism>
<feature type="region of interest" description="Disordered" evidence="1">
    <location>
        <begin position="1"/>
        <end position="63"/>
    </location>
</feature>
<accession>A0ABQ4Y252</accession>
<feature type="compositionally biased region" description="Low complexity" evidence="1">
    <location>
        <begin position="30"/>
        <end position="44"/>
    </location>
</feature>
<feature type="region of interest" description="Disordered" evidence="1">
    <location>
        <begin position="94"/>
        <end position="143"/>
    </location>
</feature>
<dbReference type="EMBL" id="BQNB010009984">
    <property type="protein sequence ID" value="GJS71140.1"/>
    <property type="molecule type" value="Genomic_DNA"/>
</dbReference>
<keyword evidence="3" id="KW-1185">Reference proteome</keyword>
<evidence type="ECO:0008006" key="4">
    <source>
        <dbReference type="Google" id="ProtNLM"/>
    </source>
</evidence>
<feature type="compositionally biased region" description="Gly residues" evidence="1">
    <location>
        <begin position="353"/>
        <end position="364"/>
    </location>
</feature>
<comment type="caution">
    <text evidence="2">The sequence shown here is derived from an EMBL/GenBank/DDBJ whole genome shotgun (WGS) entry which is preliminary data.</text>
</comment>
<feature type="region of interest" description="Disordered" evidence="1">
    <location>
        <begin position="350"/>
        <end position="393"/>
    </location>
</feature>
<dbReference type="Proteomes" id="UP001151760">
    <property type="component" value="Unassembled WGS sequence"/>
</dbReference>
<feature type="region of interest" description="Disordered" evidence="1">
    <location>
        <begin position="503"/>
        <end position="522"/>
    </location>
</feature>
<evidence type="ECO:0000313" key="2">
    <source>
        <dbReference type="EMBL" id="GJS71140.1"/>
    </source>
</evidence>
<proteinExistence type="predicted"/>
<name>A0ABQ4Y252_9ASTR</name>